<evidence type="ECO:0000313" key="2">
    <source>
        <dbReference type="Proteomes" id="UP000184231"/>
    </source>
</evidence>
<dbReference type="InterPro" id="IPR036237">
    <property type="entry name" value="Xyl_isomerase-like_sf"/>
</dbReference>
<dbReference type="STRING" id="558155.SAMN04487911_10254"/>
<dbReference type="Proteomes" id="UP000184231">
    <property type="component" value="Unassembled WGS sequence"/>
</dbReference>
<dbReference type="SUPFAM" id="SSF51658">
    <property type="entry name" value="Xylose isomerase-like"/>
    <property type="match status" value="1"/>
</dbReference>
<evidence type="ECO:0000313" key="1">
    <source>
        <dbReference type="EMBL" id="SHI43306.1"/>
    </source>
</evidence>
<proteinExistence type="predicted"/>
<sequence>MIINNKYHLGYCTNIHPGENWQQTWESLKKYLPRIKAEVAAGVPFGVGLRLSNTASEELQEGDHLQKLNDWLEENQMYVFTMNGFPYGNFHNERVKDQVHAPDWTTTDRLTYTKRLFDQLAFLVPRGISGGISTSPISYKHWHKTEAALEAAFLTGAKNMAQLALHLYGIEKNTGKHLHLDIEPEPDGMLENSDEVLQFFEAYLLPQGSTLLMEVLGVDAATAKELILKYITVCYDVCHFSLAYEEPEYTLTKFRDAGIKVGKIQVSSALKIVFNEGDTEKVWGSLEQFNEGVYLHQVTQKCDDRVVTYNDLPKVLAERPDAEELRAHFHVPIFLEKYDALFSTQDQIIKVVEYLKNNQVSEHLEIETYTWDVLPAALKTNLSECIVREIQWLKNKL</sequence>
<dbReference type="RefSeq" id="WP_072762887.1">
    <property type="nucleotide sequence ID" value="NZ_FQYX01000002.1"/>
</dbReference>
<gene>
    <name evidence="1" type="ORF">SAMN04487911_10254</name>
</gene>
<dbReference type="AlphaFoldDB" id="A0A1M6B3N1"/>
<reference evidence="1 2" key="1">
    <citation type="submission" date="2016-11" db="EMBL/GenBank/DDBJ databases">
        <authorList>
            <person name="Jaros S."/>
            <person name="Januszkiewicz K."/>
            <person name="Wedrychowicz H."/>
        </authorList>
    </citation>
    <scope>NUCLEOTIDE SEQUENCE [LARGE SCALE GENOMIC DNA]</scope>
    <source>
        <strain evidence="1 2">CGMCC 1.8863</strain>
    </source>
</reference>
<evidence type="ECO:0008006" key="3">
    <source>
        <dbReference type="Google" id="ProtNLM"/>
    </source>
</evidence>
<protein>
    <recommendedName>
        <fullName evidence="3">Xylose isomerase-like TIM barrel</fullName>
    </recommendedName>
</protein>
<name>A0A1M6B3N1_9FLAO</name>
<dbReference type="NCBIfam" id="NF035939">
    <property type="entry name" value="TIM_EboE"/>
    <property type="match status" value="1"/>
</dbReference>
<dbReference type="EMBL" id="FQYX01000002">
    <property type="protein sequence ID" value="SHI43306.1"/>
    <property type="molecule type" value="Genomic_DNA"/>
</dbReference>
<dbReference type="OrthoDB" id="9785907at2"/>
<organism evidence="1 2">
    <name type="scientific">Arenibacter nanhaiticus</name>
    <dbReference type="NCBI Taxonomy" id="558155"/>
    <lineage>
        <taxon>Bacteria</taxon>
        <taxon>Pseudomonadati</taxon>
        <taxon>Bacteroidota</taxon>
        <taxon>Flavobacteriia</taxon>
        <taxon>Flavobacteriales</taxon>
        <taxon>Flavobacteriaceae</taxon>
        <taxon>Arenibacter</taxon>
    </lineage>
</organism>
<accession>A0A1M6B3N1</accession>
<keyword evidence="2" id="KW-1185">Reference proteome</keyword>